<feature type="compositionally biased region" description="Basic and acidic residues" evidence="1">
    <location>
        <begin position="187"/>
        <end position="203"/>
    </location>
</feature>
<evidence type="ECO:0000256" key="1">
    <source>
        <dbReference type="SAM" id="MobiDB-lite"/>
    </source>
</evidence>
<keyword evidence="3" id="KW-1185">Reference proteome</keyword>
<name>A0AA40EHI2_9PEZI</name>
<proteinExistence type="predicted"/>
<sequence>MDAGAHEPWIPNFDGNSPWRWEWWKFGMAPEDLFTTLDAQYNTAPFRIQGNEAFHHDVSEVAREAKTLDDFHAKLALRRDERLQELRKAWDGIFINMLYKTKVFDRHPHRWSAFGHFVANHSLDSLVLFFNSLLPSSDPTAPSLRGRRPSGSASAKSSQTESPLPDTAPASPTGCGGPAHSLPHIHTGGDFEDQKEPRSDENRQGATGSELRPRPPAPPPPSTRPPPPPPPPRRTTTRHWSAQTLTKDAGIAKRRHGCHPSRQGATDPAQRGKGSLDKKLTTTRTSRRLAGKPPEYDATG</sequence>
<comment type="caution">
    <text evidence="2">The sequence shown here is derived from an EMBL/GenBank/DDBJ whole genome shotgun (WGS) entry which is preliminary data.</text>
</comment>
<reference evidence="2" key="1">
    <citation type="submission" date="2023-06" db="EMBL/GenBank/DDBJ databases">
        <title>Genome-scale phylogeny and comparative genomics of the fungal order Sordariales.</title>
        <authorList>
            <consortium name="Lawrence Berkeley National Laboratory"/>
            <person name="Hensen N."/>
            <person name="Bonometti L."/>
            <person name="Westerberg I."/>
            <person name="Brannstrom I.O."/>
            <person name="Guillou S."/>
            <person name="Cros-Aarteil S."/>
            <person name="Calhoun S."/>
            <person name="Haridas S."/>
            <person name="Kuo A."/>
            <person name="Mondo S."/>
            <person name="Pangilinan J."/>
            <person name="Riley R."/>
            <person name="Labutti K."/>
            <person name="Andreopoulos B."/>
            <person name="Lipzen A."/>
            <person name="Chen C."/>
            <person name="Yanf M."/>
            <person name="Daum C."/>
            <person name="Ng V."/>
            <person name="Clum A."/>
            <person name="Steindorff A."/>
            <person name="Ohm R."/>
            <person name="Martin F."/>
            <person name="Silar P."/>
            <person name="Natvig D."/>
            <person name="Lalanne C."/>
            <person name="Gautier V."/>
            <person name="Ament-Velasquez S.L."/>
            <person name="Kruys A."/>
            <person name="Hutchinson M.I."/>
            <person name="Powell A.J."/>
            <person name="Barry K."/>
            <person name="Miller A.N."/>
            <person name="Grigoriev I.V."/>
            <person name="Debuchy R."/>
            <person name="Gladieux P."/>
            <person name="Thoren M.H."/>
            <person name="Johannesson H."/>
        </authorList>
    </citation>
    <scope>NUCLEOTIDE SEQUENCE</scope>
    <source>
        <strain evidence="2">CBS 540.89</strain>
    </source>
</reference>
<feature type="region of interest" description="Disordered" evidence="1">
    <location>
        <begin position="138"/>
        <end position="300"/>
    </location>
</feature>
<evidence type="ECO:0000313" key="2">
    <source>
        <dbReference type="EMBL" id="KAK0736053.1"/>
    </source>
</evidence>
<dbReference type="AlphaFoldDB" id="A0AA40EHI2"/>
<feature type="compositionally biased region" description="Polar residues" evidence="1">
    <location>
        <begin position="151"/>
        <end position="162"/>
    </location>
</feature>
<organism evidence="2 3">
    <name type="scientific">Apiosordaria backusii</name>
    <dbReference type="NCBI Taxonomy" id="314023"/>
    <lineage>
        <taxon>Eukaryota</taxon>
        <taxon>Fungi</taxon>
        <taxon>Dikarya</taxon>
        <taxon>Ascomycota</taxon>
        <taxon>Pezizomycotina</taxon>
        <taxon>Sordariomycetes</taxon>
        <taxon>Sordariomycetidae</taxon>
        <taxon>Sordariales</taxon>
        <taxon>Lasiosphaeriaceae</taxon>
        <taxon>Apiosordaria</taxon>
    </lineage>
</organism>
<protein>
    <submittedName>
        <fullName evidence="2">Uncharacterized protein</fullName>
    </submittedName>
</protein>
<evidence type="ECO:0000313" key="3">
    <source>
        <dbReference type="Proteomes" id="UP001172159"/>
    </source>
</evidence>
<gene>
    <name evidence="2" type="ORF">B0T21DRAFT_411259</name>
</gene>
<feature type="compositionally biased region" description="Pro residues" evidence="1">
    <location>
        <begin position="214"/>
        <end position="233"/>
    </location>
</feature>
<accession>A0AA40EHI2</accession>
<dbReference type="EMBL" id="JAUKTV010000006">
    <property type="protein sequence ID" value="KAK0736053.1"/>
    <property type="molecule type" value="Genomic_DNA"/>
</dbReference>
<dbReference type="Proteomes" id="UP001172159">
    <property type="component" value="Unassembled WGS sequence"/>
</dbReference>